<sequence>MNKAFMKVPTIIRATILRLGAAAAGALLLAILACELANYPPTIEINVQDPTPLTGSTQTLTATVEDLDEDVVQVTWSATAGRFSKTRGTEVEWTAPDSIPTVPYPVVVTAVADDRKVRGLDSTQTTLMVSNDAPVITKFYSSSLFVYWGNLITLTCSAYDPDGEDITYRFFEFGKPEGTFNHVSPEANTATWEAPETPKAKSSALSREYKLLATVEDAHGYTSTDTLEILVFSEYGTIWIVDSDRGTVSKFTPRGDKVLTSPHSFMKPVAVAFHSTHAPSYFVADHDAGEIVKLSYVELDDAVFIISHIGDPHFSE</sequence>
<evidence type="ECO:0008006" key="2">
    <source>
        <dbReference type="Google" id="ProtNLM"/>
    </source>
</evidence>
<evidence type="ECO:0000313" key="1">
    <source>
        <dbReference type="EMBL" id="GAI07905.1"/>
    </source>
</evidence>
<protein>
    <recommendedName>
        <fullName evidence="2">Ig-like domain-containing protein</fullName>
    </recommendedName>
</protein>
<dbReference type="SUPFAM" id="SSF101898">
    <property type="entry name" value="NHL repeat"/>
    <property type="match status" value="1"/>
</dbReference>
<reference evidence="1" key="1">
    <citation type="journal article" date="2014" name="Front. Microbiol.">
        <title>High frequency of phylogenetically diverse reductive dehalogenase-homologous genes in deep subseafloor sedimentary metagenomes.</title>
        <authorList>
            <person name="Kawai M."/>
            <person name="Futagami T."/>
            <person name="Toyoda A."/>
            <person name="Takaki Y."/>
            <person name="Nishi S."/>
            <person name="Hori S."/>
            <person name="Arai W."/>
            <person name="Tsubouchi T."/>
            <person name="Morono Y."/>
            <person name="Uchiyama I."/>
            <person name="Ito T."/>
            <person name="Fujiyama A."/>
            <person name="Inagaki F."/>
            <person name="Takami H."/>
        </authorList>
    </citation>
    <scope>NUCLEOTIDE SEQUENCE</scope>
    <source>
        <strain evidence="1">Expedition CK06-06</strain>
    </source>
</reference>
<name>X1LZR2_9ZZZZ</name>
<dbReference type="AlphaFoldDB" id="X1LZR2"/>
<dbReference type="EMBL" id="BARV01008764">
    <property type="protein sequence ID" value="GAI07905.1"/>
    <property type="molecule type" value="Genomic_DNA"/>
</dbReference>
<gene>
    <name evidence="1" type="ORF">S06H3_17518</name>
</gene>
<accession>X1LZR2</accession>
<proteinExistence type="predicted"/>
<dbReference type="Gene3D" id="2.60.40.10">
    <property type="entry name" value="Immunoglobulins"/>
    <property type="match status" value="1"/>
</dbReference>
<dbReference type="InterPro" id="IPR013783">
    <property type="entry name" value="Ig-like_fold"/>
</dbReference>
<comment type="caution">
    <text evidence="1">The sequence shown here is derived from an EMBL/GenBank/DDBJ whole genome shotgun (WGS) entry which is preliminary data.</text>
</comment>
<organism evidence="1">
    <name type="scientific">marine sediment metagenome</name>
    <dbReference type="NCBI Taxonomy" id="412755"/>
    <lineage>
        <taxon>unclassified sequences</taxon>
        <taxon>metagenomes</taxon>
        <taxon>ecological metagenomes</taxon>
    </lineage>
</organism>
<dbReference type="PROSITE" id="PS51257">
    <property type="entry name" value="PROKAR_LIPOPROTEIN"/>
    <property type="match status" value="1"/>
</dbReference>
<feature type="non-terminal residue" evidence="1">
    <location>
        <position position="316"/>
    </location>
</feature>